<dbReference type="Proteomes" id="UP001215151">
    <property type="component" value="Unassembled WGS sequence"/>
</dbReference>
<feature type="region of interest" description="Disordered" evidence="1">
    <location>
        <begin position="1"/>
        <end position="186"/>
    </location>
</feature>
<keyword evidence="3" id="KW-1185">Reference proteome</keyword>
<proteinExistence type="predicted"/>
<dbReference type="EMBL" id="JAPEVG010000044">
    <property type="protein sequence ID" value="KAJ8489796.1"/>
    <property type="molecule type" value="Genomic_DNA"/>
</dbReference>
<gene>
    <name evidence="2" type="ORF">ONZ51_g2706</name>
</gene>
<protein>
    <submittedName>
        <fullName evidence="2">Uncharacterized protein</fullName>
    </submittedName>
</protein>
<organism evidence="2 3">
    <name type="scientific">Trametes cubensis</name>
    <dbReference type="NCBI Taxonomy" id="1111947"/>
    <lineage>
        <taxon>Eukaryota</taxon>
        <taxon>Fungi</taxon>
        <taxon>Dikarya</taxon>
        <taxon>Basidiomycota</taxon>
        <taxon>Agaricomycotina</taxon>
        <taxon>Agaricomycetes</taxon>
        <taxon>Polyporales</taxon>
        <taxon>Polyporaceae</taxon>
        <taxon>Trametes</taxon>
    </lineage>
</organism>
<name>A0AAD7XDP8_9APHY</name>
<evidence type="ECO:0000256" key="1">
    <source>
        <dbReference type="SAM" id="MobiDB-lite"/>
    </source>
</evidence>
<comment type="caution">
    <text evidence="2">The sequence shown here is derived from an EMBL/GenBank/DDBJ whole genome shotgun (WGS) entry which is preliminary data.</text>
</comment>
<reference evidence="2" key="1">
    <citation type="submission" date="2022-11" db="EMBL/GenBank/DDBJ databases">
        <title>Genome Sequence of Cubamyces cubensis.</title>
        <authorList>
            <person name="Buettner E."/>
        </authorList>
    </citation>
    <scope>NUCLEOTIDE SEQUENCE</scope>
    <source>
        <strain evidence="2">MPL-01</strain>
    </source>
</reference>
<feature type="compositionally biased region" description="Gly residues" evidence="1">
    <location>
        <begin position="129"/>
        <end position="142"/>
    </location>
</feature>
<dbReference type="AlphaFoldDB" id="A0AAD7XDP8"/>
<evidence type="ECO:0000313" key="3">
    <source>
        <dbReference type="Proteomes" id="UP001215151"/>
    </source>
</evidence>
<sequence>MQNRDSQHSDFIPLSRENRSSATWSDGKNFNSDVGGTHRANMGPQGGYFPPGQMQGQQPNIGSGNESTSDQPERDGPAGVFASHGGQLGADTGAQYGGDFNEPPTGDRPTGAAAGRDDPFASSAPNFAGGPGPAIPGGGGNPTAGPGDRFMGNVQKGAGRVLGNSDMVERGEMRKTGGPKPDDTLL</sequence>
<feature type="compositionally biased region" description="Basic and acidic residues" evidence="1">
    <location>
        <begin position="167"/>
        <end position="186"/>
    </location>
</feature>
<evidence type="ECO:0000313" key="2">
    <source>
        <dbReference type="EMBL" id="KAJ8489796.1"/>
    </source>
</evidence>
<feature type="compositionally biased region" description="Polar residues" evidence="1">
    <location>
        <begin position="54"/>
        <end position="70"/>
    </location>
</feature>
<accession>A0AAD7XDP8</accession>
<feature type="compositionally biased region" description="Polar residues" evidence="1">
    <location>
        <begin position="20"/>
        <end position="34"/>
    </location>
</feature>